<dbReference type="EMBL" id="CP009247">
    <property type="protein sequence ID" value="APT88235.1"/>
    <property type="molecule type" value="Genomic_DNA"/>
</dbReference>
<evidence type="ECO:0000256" key="1">
    <source>
        <dbReference type="SAM" id="MobiDB-lite"/>
    </source>
</evidence>
<protein>
    <submittedName>
        <fullName evidence="2">Uncharacterized protein</fullName>
    </submittedName>
</protein>
<evidence type="ECO:0000313" key="3">
    <source>
        <dbReference type="Proteomes" id="UP000185434"/>
    </source>
</evidence>
<dbReference type="PROSITE" id="PS51257">
    <property type="entry name" value="PROKAR_LIPOPROTEIN"/>
    <property type="match status" value="1"/>
</dbReference>
<evidence type="ECO:0000313" key="2">
    <source>
        <dbReference type="EMBL" id="APT88235.1"/>
    </source>
</evidence>
<accession>A0A1L7CQU8</accession>
<feature type="compositionally biased region" description="Basic and acidic residues" evidence="1">
    <location>
        <begin position="71"/>
        <end position="98"/>
    </location>
</feature>
<dbReference type="KEGG" id="cfk:CFRA_01945"/>
<dbReference type="STRING" id="1437875.CFRA_01945"/>
<proteinExistence type="predicted"/>
<keyword evidence="3" id="KW-1185">Reference proteome</keyword>
<name>A0A1L7CQU8_9CORY</name>
<dbReference type="AlphaFoldDB" id="A0A1L7CQU8"/>
<dbReference type="Proteomes" id="UP000185434">
    <property type="component" value="Chromosome"/>
</dbReference>
<sequence length="98" mass="10823">MGRMIGWTEIAVIAVLVLLLAACVAVLLLAARWVVRGYDPRRAGKRRFHDGDQATREADLKGLAAWYAGDEGERRDGEGTDRRDSTAADRRDGTVDPR</sequence>
<organism evidence="2 3">
    <name type="scientific">Corynebacterium frankenforstense DSM 45800</name>
    <dbReference type="NCBI Taxonomy" id="1437875"/>
    <lineage>
        <taxon>Bacteria</taxon>
        <taxon>Bacillati</taxon>
        <taxon>Actinomycetota</taxon>
        <taxon>Actinomycetes</taxon>
        <taxon>Mycobacteriales</taxon>
        <taxon>Corynebacteriaceae</taxon>
        <taxon>Corynebacterium</taxon>
    </lineage>
</organism>
<gene>
    <name evidence="2" type="ORF">CFRA_01945</name>
</gene>
<reference evidence="2 3" key="1">
    <citation type="submission" date="2014-08" db="EMBL/GenBank/DDBJ databases">
        <title>Complete genome sequence of Corynebacterium frankenforstense ST18(T) (=DSM 45800(T)), isolated from raw cow milk.</title>
        <authorList>
            <person name="Ruckert C."/>
            <person name="Albersmeier A."/>
            <person name="Winkler A."/>
            <person name="Lipski A."/>
            <person name="Kalinowski J."/>
        </authorList>
    </citation>
    <scope>NUCLEOTIDE SEQUENCE [LARGE SCALE GENOMIC DNA]</scope>
    <source>
        <strain evidence="2 3">ST18</strain>
    </source>
</reference>
<feature type="region of interest" description="Disordered" evidence="1">
    <location>
        <begin position="69"/>
        <end position="98"/>
    </location>
</feature>